<dbReference type="Gene3D" id="3.10.105.10">
    <property type="entry name" value="Dipeptide-binding Protein, Domain 3"/>
    <property type="match status" value="1"/>
</dbReference>
<dbReference type="InterPro" id="IPR000914">
    <property type="entry name" value="SBP_5_dom"/>
</dbReference>
<dbReference type="GO" id="GO:0043190">
    <property type="term" value="C:ATP-binding cassette (ABC) transporter complex"/>
    <property type="evidence" value="ECO:0007669"/>
    <property type="project" value="InterPro"/>
</dbReference>
<evidence type="ECO:0000256" key="2">
    <source>
        <dbReference type="ARBA" id="ARBA00005695"/>
    </source>
</evidence>
<dbReference type="RefSeq" id="WP_085748811.1">
    <property type="nucleotide sequence ID" value="NZ_BSPR01000010.1"/>
</dbReference>
<evidence type="ECO:0000256" key="3">
    <source>
        <dbReference type="ARBA" id="ARBA00022448"/>
    </source>
</evidence>
<keyword evidence="4" id="KW-0732">Signal</keyword>
<dbReference type="Pfam" id="PF00496">
    <property type="entry name" value="SBP_bac_5"/>
    <property type="match status" value="1"/>
</dbReference>
<comment type="subcellular location">
    <subcellularLocation>
        <location evidence="1">Cell envelope</location>
    </subcellularLocation>
</comment>
<dbReference type="Proteomes" id="UP000193427">
    <property type="component" value="Chromosome"/>
</dbReference>
<keyword evidence="6" id="KW-1185">Reference proteome</keyword>
<proteinExistence type="inferred from homology"/>
<keyword evidence="3" id="KW-0813">Transport</keyword>
<dbReference type="GO" id="GO:0015833">
    <property type="term" value="P:peptide transport"/>
    <property type="evidence" value="ECO:0007669"/>
    <property type="project" value="TreeGrafter"/>
</dbReference>
<organism evidence="5 6">
    <name type="scientific">Piscinibacter gummiphilus</name>
    <dbReference type="NCBI Taxonomy" id="946333"/>
    <lineage>
        <taxon>Bacteria</taxon>
        <taxon>Pseudomonadati</taxon>
        <taxon>Pseudomonadota</taxon>
        <taxon>Betaproteobacteria</taxon>
        <taxon>Burkholderiales</taxon>
        <taxon>Sphaerotilaceae</taxon>
        <taxon>Piscinibacter</taxon>
    </lineage>
</organism>
<dbReference type="PIRSF" id="PIRSF002741">
    <property type="entry name" value="MppA"/>
    <property type="match status" value="1"/>
</dbReference>
<dbReference type="EMBL" id="CP015118">
    <property type="protein sequence ID" value="ARN18579.1"/>
    <property type="molecule type" value="Genomic_DNA"/>
</dbReference>
<dbReference type="InterPro" id="IPR030678">
    <property type="entry name" value="Peptide/Ni-bd"/>
</dbReference>
<dbReference type="GO" id="GO:0030288">
    <property type="term" value="C:outer membrane-bounded periplasmic space"/>
    <property type="evidence" value="ECO:0007669"/>
    <property type="project" value="UniProtKB-ARBA"/>
</dbReference>
<dbReference type="SUPFAM" id="SSF53850">
    <property type="entry name" value="Periplasmic binding protein-like II"/>
    <property type="match status" value="1"/>
</dbReference>
<comment type="similarity">
    <text evidence="2">Belongs to the bacterial solute-binding protein 5 family.</text>
</comment>
<dbReference type="KEGG" id="rgu:A4W93_00850"/>
<sequence length="600" mass="68503">MNHWPSFVRRLAAACLAVPLLAFAQSPAATPQKVLRYAFPAPETGFDFAQVSDLYSNIAISHMFDSLYQYDHLARPFKIKPAVAAAMPEISDDYRTWTVRIRPGTFFADDAAFKGKKRELVAADFVYSIKRFFDPALNSPHYTGWSEERIAGVEGLREAAQKAKKPFDYDRPIEGLRALDRYTLQIRLENPRPRFLYMLTEMPAMAREVIEAYGDRIMEHPVGTGPYRLVQWRRSSLMVFERNPNYREVFYDAEPAADDAEGQEILAKLKGRRLPMIDRVEVSIVEEGQPRWLAFLNNEFDISGVPLEFTNIAVPNGKLAPNLAKRGIRMSRGLASDVTFFFFNMEDPVVGGYTPEKVALRRAISLGTDVEREISLLRRGQAIPAQAGVAPHTYGYDPAFKSENGEYNLAKAKALLDLYGYVDKDGDGWRDLPDGKPLVIKYATTPEQISRQMDELWKKNLDALNIRLEFQIRKWPEQLKNARAGKLMVWQLGSSSTTPDGQDALQNAYGPGAGGSNLGRFKLEKFDELYRKIDHLPDGPERLAAFEEAKKLLVAYMPYKFAVHRLYTDLTQPWVYGYRRPLFWRNTWHLMDILPHPEKN</sequence>
<evidence type="ECO:0000256" key="1">
    <source>
        <dbReference type="ARBA" id="ARBA00004196"/>
    </source>
</evidence>
<accession>A0A1W6L2T2</accession>
<dbReference type="InterPro" id="IPR039424">
    <property type="entry name" value="SBP_5"/>
</dbReference>
<reference evidence="5 6" key="1">
    <citation type="submission" date="2016-04" db="EMBL/GenBank/DDBJ databases">
        <title>Complete genome sequence of natural rubber-degrading, novel Gram-negative bacterium, Rhizobacter gummiphilus strain NS21.</title>
        <authorList>
            <person name="Tabata M."/>
            <person name="Kasai D."/>
            <person name="Fukuda M."/>
        </authorList>
    </citation>
    <scope>NUCLEOTIDE SEQUENCE [LARGE SCALE GENOMIC DNA]</scope>
    <source>
        <strain evidence="5 6">NS21</strain>
    </source>
</reference>
<evidence type="ECO:0000313" key="6">
    <source>
        <dbReference type="Proteomes" id="UP000193427"/>
    </source>
</evidence>
<name>A0A1W6L2T2_9BURK</name>
<dbReference type="OrthoDB" id="9801912at2"/>
<dbReference type="GO" id="GO:1904680">
    <property type="term" value="F:peptide transmembrane transporter activity"/>
    <property type="evidence" value="ECO:0007669"/>
    <property type="project" value="TreeGrafter"/>
</dbReference>
<protein>
    <submittedName>
        <fullName evidence="5">Bicyclomycin resistance protein</fullName>
    </submittedName>
</protein>
<evidence type="ECO:0000313" key="5">
    <source>
        <dbReference type="EMBL" id="ARN18579.1"/>
    </source>
</evidence>
<dbReference type="STRING" id="946333.A4W93_00850"/>
<dbReference type="PANTHER" id="PTHR30290:SF10">
    <property type="entry name" value="PERIPLASMIC OLIGOPEPTIDE-BINDING PROTEIN-RELATED"/>
    <property type="match status" value="1"/>
</dbReference>
<dbReference type="AlphaFoldDB" id="A0A1W6L2T2"/>
<dbReference type="PANTHER" id="PTHR30290">
    <property type="entry name" value="PERIPLASMIC BINDING COMPONENT OF ABC TRANSPORTER"/>
    <property type="match status" value="1"/>
</dbReference>
<gene>
    <name evidence="5" type="ORF">A4W93_00850</name>
</gene>
<dbReference type="Gene3D" id="3.40.190.10">
    <property type="entry name" value="Periplasmic binding protein-like II"/>
    <property type="match status" value="1"/>
</dbReference>
<evidence type="ECO:0000256" key="4">
    <source>
        <dbReference type="ARBA" id="ARBA00022729"/>
    </source>
</evidence>